<dbReference type="AlphaFoldDB" id="A0A450ZG29"/>
<accession>A0A450ZG29</accession>
<protein>
    <submittedName>
        <fullName evidence="1">Uncharacterized protein</fullName>
    </submittedName>
</protein>
<organism evidence="1">
    <name type="scientific">Candidatus Kentrum sp. TUN</name>
    <dbReference type="NCBI Taxonomy" id="2126343"/>
    <lineage>
        <taxon>Bacteria</taxon>
        <taxon>Pseudomonadati</taxon>
        <taxon>Pseudomonadota</taxon>
        <taxon>Gammaproteobacteria</taxon>
        <taxon>Candidatus Kentrum</taxon>
    </lineage>
</organism>
<dbReference type="EMBL" id="CAADFV010000015">
    <property type="protein sequence ID" value="VFK53358.1"/>
    <property type="molecule type" value="Genomic_DNA"/>
</dbReference>
<evidence type="ECO:0000313" key="1">
    <source>
        <dbReference type="EMBL" id="VFK52763.1"/>
    </source>
</evidence>
<sequence length="88" mass="10235">MDFFLPDLAVLVINGFSDVPQWVGGFDEPVDGIACSCPRLRGNPYGKDEYTFPRRRGQEREKWNNYLQLCVTTIHIYHPHQEHKPFVA</sequence>
<reference evidence="1" key="1">
    <citation type="submission" date="2019-02" db="EMBL/GenBank/DDBJ databases">
        <authorList>
            <person name="Gruber-Vodicka R. H."/>
            <person name="Seah K. B. B."/>
        </authorList>
    </citation>
    <scope>NUCLEOTIDE SEQUENCE</scope>
    <source>
        <strain evidence="2">BECK_BY2</strain>
        <strain evidence="1">BECK_BY3</strain>
    </source>
</reference>
<proteinExistence type="predicted"/>
<name>A0A450ZG29_9GAMM</name>
<evidence type="ECO:0000313" key="2">
    <source>
        <dbReference type="EMBL" id="VFK53358.1"/>
    </source>
</evidence>
<gene>
    <name evidence="2" type="ORF">BECKTUN1418E_GA0071001_101515</name>
    <name evidence="1" type="ORF">BECKTUN1418F_GA0071002_101315</name>
</gene>
<dbReference type="EMBL" id="CAADFY010000013">
    <property type="protein sequence ID" value="VFK52763.1"/>
    <property type="molecule type" value="Genomic_DNA"/>
</dbReference>